<dbReference type="OrthoDB" id="10469455at2759"/>
<feature type="signal peptide" evidence="2">
    <location>
        <begin position="1"/>
        <end position="18"/>
    </location>
</feature>
<feature type="chain" id="PRO_5007293238" evidence="2">
    <location>
        <begin position="19"/>
        <end position="191"/>
    </location>
</feature>
<dbReference type="Proteomes" id="UP000070501">
    <property type="component" value="Unassembled WGS sequence"/>
</dbReference>
<dbReference type="AlphaFoldDB" id="A0A136IXM3"/>
<feature type="region of interest" description="Disordered" evidence="1">
    <location>
        <begin position="137"/>
        <end position="163"/>
    </location>
</feature>
<gene>
    <name evidence="3" type="ORF">Micbo1qcDRAFT_206461</name>
</gene>
<protein>
    <submittedName>
        <fullName evidence="3">Uncharacterized protein</fullName>
    </submittedName>
</protein>
<keyword evidence="2" id="KW-0732">Signal</keyword>
<reference evidence="4" key="1">
    <citation type="submission" date="2016-02" db="EMBL/GenBank/DDBJ databases">
        <title>Draft genome sequence of Microdochium bolleyi, a fungal endophyte of beachgrass.</title>
        <authorList>
            <consortium name="DOE Joint Genome Institute"/>
            <person name="David A.S."/>
            <person name="May G."/>
            <person name="Haridas S."/>
            <person name="Lim J."/>
            <person name="Wang M."/>
            <person name="Labutti K."/>
            <person name="Lipzen A."/>
            <person name="Barry K."/>
            <person name="Grigoriev I.V."/>
        </authorList>
    </citation>
    <scope>NUCLEOTIDE SEQUENCE [LARGE SCALE GENOMIC DNA]</scope>
    <source>
        <strain evidence="4">J235TASD1</strain>
    </source>
</reference>
<organism evidence="3 4">
    <name type="scientific">Microdochium bolleyi</name>
    <dbReference type="NCBI Taxonomy" id="196109"/>
    <lineage>
        <taxon>Eukaryota</taxon>
        <taxon>Fungi</taxon>
        <taxon>Dikarya</taxon>
        <taxon>Ascomycota</taxon>
        <taxon>Pezizomycotina</taxon>
        <taxon>Sordariomycetes</taxon>
        <taxon>Xylariomycetidae</taxon>
        <taxon>Xylariales</taxon>
        <taxon>Microdochiaceae</taxon>
        <taxon>Microdochium</taxon>
    </lineage>
</organism>
<evidence type="ECO:0000313" key="4">
    <source>
        <dbReference type="Proteomes" id="UP000070501"/>
    </source>
</evidence>
<sequence length="191" mass="19227">MHLSDFNLLVLGAAVAAAGSVSDAVNPDHLSEMMARRQALFEDLERRGSVTEALNSTWQNSANCPTGHKACGKGCIRVENKCCNDALGTYCLNYETCFRYNGPTIPLGWACWYTTKNEPVPTNADGVGGATTTFNLGGGSPTGTGGTTAGTGGGSGGGTGAAARQAGAEGGQVLAGVAMGLGLAALVPLVL</sequence>
<evidence type="ECO:0000256" key="2">
    <source>
        <dbReference type="SAM" id="SignalP"/>
    </source>
</evidence>
<proteinExistence type="predicted"/>
<feature type="compositionally biased region" description="Gly residues" evidence="1">
    <location>
        <begin position="137"/>
        <end position="160"/>
    </location>
</feature>
<evidence type="ECO:0000313" key="3">
    <source>
        <dbReference type="EMBL" id="KXJ89529.1"/>
    </source>
</evidence>
<keyword evidence="4" id="KW-1185">Reference proteome</keyword>
<name>A0A136IXM3_9PEZI</name>
<evidence type="ECO:0000256" key="1">
    <source>
        <dbReference type="SAM" id="MobiDB-lite"/>
    </source>
</evidence>
<dbReference type="EMBL" id="KQ964255">
    <property type="protein sequence ID" value="KXJ89529.1"/>
    <property type="molecule type" value="Genomic_DNA"/>
</dbReference>
<accession>A0A136IXM3</accession>
<dbReference type="InParanoid" id="A0A136IXM3"/>